<feature type="transmembrane region" description="Helical" evidence="6">
    <location>
        <begin position="58"/>
        <end position="77"/>
    </location>
</feature>
<keyword evidence="6" id="KW-0812">Transmembrane</keyword>
<dbReference type="GO" id="GO:0006508">
    <property type="term" value="P:proteolysis"/>
    <property type="evidence" value="ECO:0007669"/>
    <property type="project" value="UniProtKB-KW"/>
</dbReference>
<evidence type="ECO:0000313" key="8">
    <source>
        <dbReference type="EMBL" id="SUE14445.1"/>
    </source>
</evidence>
<keyword evidence="4" id="KW-0788">Thiol protease</keyword>
<proteinExistence type="inferred from homology"/>
<reference evidence="8 9" key="1">
    <citation type="submission" date="2018-06" db="EMBL/GenBank/DDBJ databases">
        <authorList>
            <consortium name="Pathogen Informatics"/>
            <person name="Doyle S."/>
        </authorList>
    </citation>
    <scope>NUCLEOTIDE SEQUENCE [LARGE SCALE GENOMIC DNA]</scope>
    <source>
        <strain evidence="8 9">NCTC13296</strain>
    </source>
</reference>
<feature type="coiled-coil region" evidence="5">
    <location>
        <begin position="214"/>
        <end position="248"/>
    </location>
</feature>
<sequence>MRFRNLIETFDRQLRMIKDARERIRALVVSDRTKHLMRVQGRPRAQGRPGVRAARRPALVVALVMMVLGLTLAPAAAQPPGETPAARLDHLADLSRRSEQATEALHAAGADLEAKVAAQQEADTRAAQADEALAGARADIARFKPTVDKLARANYRGARTNRLFAVMVSDSPQQMLDQMVLLDVLGEQTSREVEGFRTATAAAAEAAVAAQHAADEAHAAAAQAQTLRDELQRRQAELEQQIEGVLDAFEALSDAEKAELAGTPFPPGLDAEKILQHLVPGSNGAALRAALSRIGSPYVWGATGPDQFDCSGLMVWAYKQVGKALPRSSQAQAQGGAPVSRENLQPGDLVIFYDDASHVGMYVGDGNMVHASTFGVPVKVQSIDRFPFHSARRY</sequence>
<dbReference type="GO" id="GO:0008234">
    <property type="term" value="F:cysteine-type peptidase activity"/>
    <property type="evidence" value="ECO:0007669"/>
    <property type="project" value="UniProtKB-KW"/>
</dbReference>
<evidence type="ECO:0000256" key="5">
    <source>
        <dbReference type="SAM" id="Coils"/>
    </source>
</evidence>
<keyword evidence="6" id="KW-0472">Membrane</keyword>
<keyword evidence="6" id="KW-1133">Transmembrane helix</keyword>
<evidence type="ECO:0000256" key="2">
    <source>
        <dbReference type="ARBA" id="ARBA00022670"/>
    </source>
</evidence>
<keyword evidence="3 8" id="KW-0378">Hydrolase</keyword>
<keyword evidence="2" id="KW-0645">Protease</keyword>
<evidence type="ECO:0000256" key="6">
    <source>
        <dbReference type="SAM" id="Phobius"/>
    </source>
</evidence>
<dbReference type="InterPro" id="IPR051794">
    <property type="entry name" value="PG_Endopeptidase_C40"/>
</dbReference>
<dbReference type="Pfam" id="PF00877">
    <property type="entry name" value="NLPC_P60"/>
    <property type="match status" value="1"/>
</dbReference>
<dbReference type="EMBL" id="UGVI01000001">
    <property type="protein sequence ID" value="SUE14445.1"/>
    <property type="molecule type" value="Genomic_DNA"/>
</dbReference>
<evidence type="ECO:0000256" key="3">
    <source>
        <dbReference type="ARBA" id="ARBA00022801"/>
    </source>
</evidence>
<dbReference type="AlphaFoldDB" id="A0A379LZ74"/>
<evidence type="ECO:0000259" key="7">
    <source>
        <dbReference type="PROSITE" id="PS51935"/>
    </source>
</evidence>
<dbReference type="PANTHER" id="PTHR47359:SF3">
    <property type="entry name" value="NLP_P60 DOMAIN-CONTAINING PROTEIN-RELATED"/>
    <property type="match status" value="1"/>
</dbReference>
<dbReference type="Proteomes" id="UP000254569">
    <property type="component" value="Unassembled WGS sequence"/>
</dbReference>
<dbReference type="EC" id="3.4.-.-" evidence="8"/>
<name>A0A379LZ74_9NOCA</name>
<evidence type="ECO:0000313" key="9">
    <source>
        <dbReference type="Proteomes" id="UP000254569"/>
    </source>
</evidence>
<protein>
    <submittedName>
        <fullName evidence="8">Protein p60</fullName>
        <ecNumber evidence="8">3.4.-.-</ecNumber>
    </submittedName>
</protein>
<dbReference type="InterPro" id="IPR000064">
    <property type="entry name" value="NLP_P60_dom"/>
</dbReference>
<dbReference type="SUPFAM" id="SSF54001">
    <property type="entry name" value="Cysteine proteinases"/>
    <property type="match status" value="1"/>
</dbReference>
<keyword evidence="9" id="KW-1185">Reference proteome</keyword>
<feature type="domain" description="NlpC/P60" evidence="7">
    <location>
        <begin position="280"/>
        <end position="394"/>
    </location>
</feature>
<accession>A0A379LZ74</accession>
<evidence type="ECO:0000256" key="1">
    <source>
        <dbReference type="ARBA" id="ARBA00007074"/>
    </source>
</evidence>
<dbReference type="PANTHER" id="PTHR47359">
    <property type="entry name" value="PEPTIDOGLYCAN DL-ENDOPEPTIDASE CWLO"/>
    <property type="match status" value="1"/>
</dbReference>
<dbReference type="Gene3D" id="3.90.1720.10">
    <property type="entry name" value="endopeptidase domain like (from Nostoc punctiforme)"/>
    <property type="match status" value="1"/>
</dbReference>
<dbReference type="InterPro" id="IPR038765">
    <property type="entry name" value="Papain-like_cys_pep_sf"/>
</dbReference>
<gene>
    <name evidence="8" type="ORF">NCTC13296_01285</name>
</gene>
<keyword evidence="5" id="KW-0175">Coiled coil</keyword>
<evidence type="ECO:0000256" key="4">
    <source>
        <dbReference type="ARBA" id="ARBA00022807"/>
    </source>
</evidence>
<comment type="similarity">
    <text evidence="1">Belongs to the peptidase C40 family.</text>
</comment>
<dbReference type="PROSITE" id="PS51935">
    <property type="entry name" value="NLPC_P60"/>
    <property type="match status" value="1"/>
</dbReference>
<organism evidence="8 9">
    <name type="scientific">Rhodococcus gordoniae</name>
    <dbReference type="NCBI Taxonomy" id="223392"/>
    <lineage>
        <taxon>Bacteria</taxon>
        <taxon>Bacillati</taxon>
        <taxon>Actinomycetota</taxon>
        <taxon>Actinomycetes</taxon>
        <taxon>Mycobacteriales</taxon>
        <taxon>Nocardiaceae</taxon>
        <taxon>Rhodococcus</taxon>
    </lineage>
</organism>